<protein>
    <submittedName>
        <fullName evidence="1">Uncharacterized protein</fullName>
    </submittedName>
</protein>
<reference evidence="1" key="1">
    <citation type="submission" date="2021-05" db="EMBL/GenBank/DDBJ databases">
        <authorList>
            <person name="Pietrasiak N."/>
            <person name="Ward R."/>
            <person name="Stajich J.E."/>
            <person name="Kurbessoian T."/>
        </authorList>
    </citation>
    <scope>NUCLEOTIDE SEQUENCE</scope>
    <source>
        <strain evidence="1">UHER 2000/2452</strain>
    </source>
</reference>
<dbReference type="Proteomes" id="UP000757435">
    <property type="component" value="Unassembled WGS sequence"/>
</dbReference>
<gene>
    <name evidence="1" type="ORF">KME15_10120</name>
</gene>
<accession>A0A951QAT5</accession>
<proteinExistence type="predicted"/>
<comment type="caution">
    <text evidence="1">The sequence shown here is derived from an EMBL/GenBank/DDBJ whole genome shotgun (WGS) entry which is preliminary data.</text>
</comment>
<name>A0A951QAT5_9CYAN</name>
<dbReference type="AlphaFoldDB" id="A0A951QAT5"/>
<dbReference type="EMBL" id="JAHHHD010000009">
    <property type="protein sequence ID" value="MBW4659020.1"/>
    <property type="molecule type" value="Genomic_DNA"/>
</dbReference>
<organism evidence="1 2">
    <name type="scientific">Drouetiella hepatica Uher 2000/2452</name>
    <dbReference type="NCBI Taxonomy" id="904376"/>
    <lineage>
        <taxon>Bacteria</taxon>
        <taxon>Bacillati</taxon>
        <taxon>Cyanobacteriota</taxon>
        <taxon>Cyanophyceae</taxon>
        <taxon>Oculatellales</taxon>
        <taxon>Oculatellaceae</taxon>
        <taxon>Drouetiella</taxon>
    </lineage>
</organism>
<evidence type="ECO:0000313" key="2">
    <source>
        <dbReference type="Proteomes" id="UP000757435"/>
    </source>
</evidence>
<reference evidence="1" key="2">
    <citation type="journal article" date="2022" name="Microbiol. Resour. Announc.">
        <title>Metagenome Sequencing to Explore Phylogenomics of Terrestrial Cyanobacteria.</title>
        <authorList>
            <person name="Ward R.D."/>
            <person name="Stajich J.E."/>
            <person name="Johansen J.R."/>
            <person name="Huntemann M."/>
            <person name="Clum A."/>
            <person name="Foster B."/>
            <person name="Foster B."/>
            <person name="Roux S."/>
            <person name="Palaniappan K."/>
            <person name="Varghese N."/>
            <person name="Mukherjee S."/>
            <person name="Reddy T.B.K."/>
            <person name="Daum C."/>
            <person name="Copeland A."/>
            <person name="Chen I.A."/>
            <person name="Ivanova N.N."/>
            <person name="Kyrpides N.C."/>
            <person name="Shapiro N."/>
            <person name="Eloe-Fadrosh E.A."/>
            <person name="Pietrasiak N."/>
        </authorList>
    </citation>
    <scope>NUCLEOTIDE SEQUENCE</scope>
    <source>
        <strain evidence="1">UHER 2000/2452</strain>
    </source>
</reference>
<sequence>MAWLTPHKSGIAVQSLVEQIISTGQMSRKDHVQLTSAILSDQRITDGDRQQINRVFDYIQIGRLKLID</sequence>
<evidence type="ECO:0000313" key="1">
    <source>
        <dbReference type="EMBL" id="MBW4659020.1"/>
    </source>
</evidence>